<evidence type="ECO:0000256" key="2">
    <source>
        <dbReference type="ARBA" id="ARBA00023130"/>
    </source>
</evidence>
<feature type="domain" description="Ig-like" evidence="7">
    <location>
        <begin position="26"/>
        <end position="134"/>
    </location>
</feature>
<dbReference type="PROSITE" id="PS50835">
    <property type="entry name" value="IG_LIKE"/>
    <property type="match status" value="1"/>
</dbReference>
<feature type="region of interest" description="Disordered" evidence="6">
    <location>
        <begin position="15"/>
        <end position="42"/>
    </location>
</feature>
<reference evidence="8" key="1">
    <citation type="submission" date="2025-08" db="UniProtKB">
        <authorList>
            <consortium name="Ensembl"/>
        </authorList>
    </citation>
    <scope>IDENTIFICATION</scope>
</reference>
<evidence type="ECO:0000256" key="1">
    <source>
        <dbReference type="ARBA" id="ARBA00022729"/>
    </source>
</evidence>
<dbReference type="Pfam" id="PF07686">
    <property type="entry name" value="V-set"/>
    <property type="match status" value="1"/>
</dbReference>
<name>A0A3Q0S361_AMPCI</name>
<dbReference type="InterPro" id="IPR003599">
    <property type="entry name" value="Ig_sub"/>
</dbReference>
<evidence type="ECO:0000313" key="8">
    <source>
        <dbReference type="Ensembl" id="ENSACIP00000017416.1"/>
    </source>
</evidence>
<dbReference type="SUPFAM" id="SSF48726">
    <property type="entry name" value="Immunoglobulin"/>
    <property type="match status" value="1"/>
</dbReference>
<dbReference type="InterPro" id="IPR013783">
    <property type="entry name" value="Ig-like_fold"/>
</dbReference>
<dbReference type="Gene3D" id="2.60.40.10">
    <property type="entry name" value="Immunoglobulins"/>
    <property type="match status" value="1"/>
</dbReference>
<dbReference type="SMART" id="SM00409">
    <property type="entry name" value="IG"/>
    <property type="match status" value="1"/>
</dbReference>
<dbReference type="CDD" id="cd00099">
    <property type="entry name" value="IgV"/>
    <property type="match status" value="1"/>
</dbReference>
<evidence type="ECO:0000259" key="7">
    <source>
        <dbReference type="PROSITE" id="PS50835"/>
    </source>
</evidence>
<reference evidence="8" key="2">
    <citation type="submission" date="2025-09" db="UniProtKB">
        <authorList>
            <consortium name="Ensembl"/>
        </authorList>
    </citation>
    <scope>IDENTIFICATION</scope>
</reference>
<sequence length="169" mass="18634">MLSLCAAHGLAPRINVRPPDALPRAPSPGLAPSWGTGTEVTKTEGQPVTLTCSYETTYTHPELHWYRYHSDLQATQFILWKGGKLDTTEYIPNRRQYGSQTTDTSATLTIKALTLADTALYYCALRNTVIQSVEEAVQKPEHRYVTTLQRGGKSGTEMAVPERCTCSSA</sequence>
<dbReference type="SMART" id="SM00408">
    <property type="entry name" value="IGc2"/>
    <property type="match status" value="1"/>
</dbReference>
<evidence type="ECO:0000313" key="9">
    <source>
        <dbReference type="Proteomes" id="UP000261340"/>
    </source>
</evidence>
<proteinExistence type="predicted"/>
<keyword evidence="3" id="KW-0675">Receptor</keyword>
<accession>A0A3Q0S361</accession>
<dbReference type="InterPro" id="IPR007110">
    <property type="entry name" value="Ig-like_dom"/>
</dbReference>
<evidence type="ECO:0000256" key="5">
    <source>
        <dbReference type="ARBA" id="ARBA00043266"/>
    </source>
</evidence>
<evidence type="ECO:0000256" key="3">
    <source>
        <dbReference type="ARBA" id="ARBA00023170"/>
    </source>
</evidence>
<dbReference type="SMART" id="SM00406">
    <property type="entry name" value="IGv"/>
    <property type="match status" value="1"/>
</dbReference>
<keyword evidence="5" id="KW-1279">T cell receptor</keyword>
<evidence type="ECO:0000256" key="4">
    <source>
        <dbReference type="ARBA" id="ARBA00023319"/>
    </source>
</evidence>
<dbReference type="InterPro" id="IPR051287">
    <property type="entry name" value="TCR_variable_region"/>
</dbReference>
<dbReference type="Ensembl" id="ENSACIT00000017887.1">
    <property type="protein sequence ID" value="ENSACIP00000017416.1"/>
    <property type="gene ID" value="ENSACIG00000013587.1"/>
</dbReference>
<dbReference type="GeneTree" id="ENSGT01150000289128"/>
<keyword evidence="2" id="KW-1064">Adaptive immunity</keyword>
<keyword evidence="1" id="KW-0732">Signal</keyword>
<dbReference type="PANTHER" id="PTHR19367">
    <property type="entry name" value="T-CELL RECEPTOR ALPHA CHAIN V REGION"/>
    <property type="match status" value="1"/>
</dbReference>
<keyword evidence="5" id="KW-0391">Immunity</keyword>
<keyword evidence="9" id="KW-1185">Reference proteome</keyword>
<dbReference type="InterPro" id="IPR036179">
    <property type="entry name" value="Ig-like_dom_sf"/>
</dbReference>
<organism evidence="8 9">
    <name type="scientific">Amphilophus citrinellus</name>
    <name type="common">Midas cichlid</name>
    <name type="synonym">Cichlasoma citrinellum</name>
    <dbReference type="NCBI Taxonomy" id="61819"/>
    <lineage>
        <taxon>Eukaryota</taxon>
        <taxon>Metazoa</taxon>
        <taxon>Chordata</taxon>
        <taxon>Craniata</taxon>
        <taxon>Vertebrata</taxon>
        <taxon>Euteleostomi</taxon>
        <taxon>Actinopterygii</taxon>
        <taxon>Neopterygii</taxon>
        <taxon>Teleostei</taxon>
        <taxon>Neoteleostei</taxon>
        <taxon>Acanthomorphata</taxon>
        <taxon>Ovalentaria</taxon>
        <taxon>Cichlomorphae</taxon>
        <taxon>Cichliformes</taxon>
        <taxon>Cichlidae</taxon>
        <taxon>New World cichlids</taxon>
        <taxon>Cichlasomatinae</taxon>
        <taxon>Heroini</taxon>
        <taxon>Amphilophus</taxon>
    </lineage>
</organism>
<dbReference type="GO" id="GO:0042101">
    <property type="term" value="C:T cell receptor complex"/>
    <property type="evidence" value="ECO:0007669"/>
    <property type="project" value="UniProtKB-KW"/>
</dbReference>
<dbReference type="GO" id="GO:0002250">
    <property type="term" value="P:adaptive immune response"/>
    <property type="evidence" value="ECO:0007669"/>
    <property type="project" value="UniProtKB-KW"/>
</dbReference>
<dbReference type="Proteomes" id="UP000261340">
    <property type="component" value="Unplaced"/>
</dbReference>
<dbReference type="AlphaFoldDB" id="A0A3Q0S361"/>
<evidence type="ECO:0000256" key="6">
    <source>
        <dbReference type="SAM" id="MobiDB-lite"/>
    </source>
</evidence>
<dbReference type="PANTHER" id="PTHR19367:SF18">
    <property type="entry name" value="T CELL RECEPTOR ALPHA VARIABLE 16"/>
    <property type="match status" value="1"/>
</dbReference>
<keyword evidence="4" id="KW-0393">Immunoglobulin domain</keyword>
<dbReference type="InterPro" id="IPR013106">
    <property type="entry name" value="Ig_V-set"/>
</dbReference>
<dbReference type="InterPro" id="IPR003598">
    <property type="entry name" value="Ig_sub2"/>
</dbReference>
<protein>
    <recommendedName>
        <fullName evidence="7">Ig-like domain-containing protein</fullName>
    </recommendedName>
</protein>